<evidence type="ECO:0000313" key="14">
    <source>
        <dbReference type="Proteomes" id="UP001519292"/>
    </source>
</evidence>
<feature type="domain" description="ABC3 transporter permease C-terminal" evidence="12">
    <location>
        <begin position="236"/>
        <end position="347"/>
    </location>
</feature>
<comment type="caution">
    <text evidence="13">The sequence shown here is derived from an EMBL/GenBank/DDBJ whole genome shotgun (WGS) entry which is preliminary data.</text>
</comment>
<keyword evidence="14" id="KW-1185">Reference proteome</keyword>
<sequence length="352" mass="38565">MFLALKEIKYEKLRYGLITFMIFLIAFLIYMLSSLAVGLASENTQAVESWKTQSVVLNKNSNINLAQSVLTSDQVKKSDLGSKEAFVGETPVVVKHKGNSTVSAQFIGLDKDQYIYKNLELTQGKKVIRSHEVVVDKSFANKGYKVGDKISLNGEKTKYKIAGFVNNAKINIAPIVYGELSTWKKIRPLAPNAVASGIISQNSNFKLKSDDVKTYKVKAFIKKLPGYTAQNLTFALMIGFLFVISLIIIAVFLYILTMQKMPNYSVLRAQGIPTKTLVGATISQSLILTFVGSVLALIVMLIMVQVMPSAVPIEFAPWIMASGLIGMIITGVIGGLIPIRSIMKVDPVKAIG</sequence>
<keyword evidence="6" id="KW-1003">Cell membrane</keyword>
<dbReference type="InterPro" id="IPR003838">
    <property type="entry name" value="ABC3_permease_C"/>
</dbReference>
<keyword evidence="7 11" id="KW-0812">Transmembrane</keyword>
<comment type="function">
    <text evidence="10">Part of the ABC transporter complex hrt involved in hemin import. Responsible for the translocation of the substrate across the membrane.</text>
</comment>
<feature type="transmembrane region" description="Helical" evidence="11">
    <location>
        <begin position="232"/>
        <end position="256"/>
    </location>
</feature>
<evidence type="ECO:0000256" key="1">
    <source>
        <dbReference type="ARBA" id="ARBA00004651"/>
    </source>
</evidence>
<evidence type="ECO:0000259" key="12">
    <source>
        <dbReference type="Pfam" id="PF02687"/>
    </source>
</evidence>
<dbReference type="EMBL" id="JAGGLU010000006">
    <property type="protein sequence ID" value="MBP2058167.1"/>
    <property type="molecule type" value="Genomic_DNA"/>
</dbReference>
<evidence type="ECO:0000256" key="10">
    <source>
        <dbReference type="ARBA" id="ARBA00024973"/>
    </source>
</evidence>
<evidence type="ECO:0000256" key="8">
    <source>
        <dbReference type="ARBA" id="ARBA00022989"/>
    </source>
</evidence>
<dbReference type="PANTHER" id="PTHR43738:SF1">
    <property type="entry name" value="HEMIN TRANSPORT SYSTEM PERMEASE PROTEIN HRTB-RELATED"/>
    <property type="match status" value="1"/>
</dbReference>
<comment type="similarity">
    <text evidence="2">Belongs to the ABC-4 integral membrane protein family. HrtB subfamily.</text>
</comment>
<accession>A0ABS4MEQ4</accession>
<evidence type="ECO:0000256" key="2">
    <source>
        <dbReference type="ARBA" id="ARBA00008697"/>
    </source>
</evidence>
<evidence type="ECO:0000256" key="9">
    <source>
        <dbReference type="ARBA" id="ARBA00023136"/>
    </source>
</evidence>
<dbReference type="PANTHER" id="PTHR43738">
    <property type="entry name" value="ABC TRANSPORTER, MEMBRANE PROTEIN"/>
    <property type="match status" value="1"/>
</dbReference>
<organism evidence="13 14">
    <name type="scientific">Lactobacillus colini</name>
    <dbReference type="NCBI Taxonomy" id="1819254"/>
    <lineage>
        <taxon>Bacteria</taxon>
        <taxon>Bacillati</taxon>
        <taxon>Bacillota</taxon>
        <taxon>Bacilli</taxon>
        <taxon>Lactobacillales</taxon>
        <taxon>Lactobacillaceae</taxon>
        <taxon>Lactobacillus</taxon>
    </lineage>
</organism>
<keyword evidence="8 11" id="KW-1133">Transmembrane helix</keyword>
<evidence type="ECO:0000256" key="6">
    <source>
        <dbReference type="ARBA" id="ARBA00022475"/>
    </source>
</evidence>
<gene>
    <name evidence="13" type="ORF">J2Z60_001344</name>
</gene>
<comment type="subunit">
    <text evidence="3">The complex is composed of two ATP-binding proteins (HrtA), two transmembrane proteins (HrtB) and a solute-binding protein.</text>
</comment>
<feature type="transmembrane region" description="Helical" evidence="11">
    <location>
        <begin position="12"/>
        <end position="32"/>
    </location>
</feature>
<protein>
    <recommendedName>
        <fullName evidence="4">Putative hemin transport system permease protein HrtB</fullName>
    </recommendedName>
</protein>
<reference evidence="13 14" key="1">
    <citation type="submission" date="2021-03" db="EMBL/GenBank/DDBJ databases">
        <title>Genomic Encyclopedia of Type Strains, Phase IV (KMG-IV): sequencing the most valuable type-strain genomes for metagenomic binning, comparative biology and taxonomic classification.</title>
        <authorList>
            <person name="Goeker M."/>
        </authorList>
    </citation>
    <scope>NUCLEOTIDE SEQUENCE [LARGE SCALE GENOMIC DNA]</scope>
    <source>
        <strain evidence="13 14">DSM 101872</strain>
    </source>
</reference>
<evidence type="ECO:0000313" key="13">
    <source>
        <dbReference type="EMBL" id="MBP2058167.1"/>
    </source>
</evidence>
<feature type="transmembrane region" description="Helical" evidence="11">
    <location>
        <begin position="277"/>
        <end position="303"/>
    </location>
</feature>
<proteinExistence type="inferred from homology"/>
<feature type="transmembrane region" description="Helical" evidence="11">
    <location>
        <begin position="315"/>
        <end position="339"/>
    </location>
</feature>
<keyword evidence="9 11" id="KW-0472">Membrane</keyword>
<comment type="subcellular location">
    <subcellularLocation>
        <location evidence="1">Cell membrane</location>
        <topology evidence="1">Multi-pass membrane protein</topology>
    </subcellularLocation>
</comment>
<evidence type="ECO:0000256" key="7">
    <source>
        <dbReference type="ARBA" id="ARBA00022692"/>
    </source>
</evidence>
<name>A0ABS4MEQ4_9LACO</name>
<dbReference type="RefSeq" id="WP_209686907.1">
    <property type="nucleotide sequence ID" value="NZ_JAGGLU010000006.1"/>
</dbReference>
<keyword evidence="5" id="KW-0813">Transport</keyword>
<evidence type="ECO:0000256" key="3">
    <source>
        <dbReference type="ARBA" id="ARBA00011131"/>
    </source>
</evidence>
<dbReference type="InterPro" id="IPR051125">
    <property type="entry name" value="ABC-4/HrtB_transporter"/>
</dbReference>
<evidence type="ECO:0000256" key="11">
    <source>
        <dbReference type="SAM" id="Phobius"/>
    </source>
</evidence>
<dbReference type="Proteomes" id="UP001519292">
    <property type="component" value="Unassembled WGS sequence"/>
</dbReference>
<evidence type="ECO:0000256" key="4">
    <source>
        <dbReference type="ARBA" id="ARBA00016962"/>
    </source>
</evidence>
<evidence type="ECO:0000256" key="5">
    <source>
        <dbReference type="ARBA" id="ARBA00022448"/>
    </source>
</evidence>
<dbReference type="Pfam" id="PF02687">
    <property type="entry name" value="FtsX"/>
    <property type="match status" value="1"/>
</dbReference>